<evidence type="ECO:0000313" key="10">
    <source>
        <dbReference type="WBParaSite" id="maker-unitig_23347-snap-gene-0.1-mRNA-1"/>
    </source>
</evidence>
<dbReference type="GO" id="GO:0034045">
    <property type="term" value="C:phagophore assembly site membrane"/>
    <property type="evidence" value="ECO:0007669"/>
    <property type="project" value="TreeGrafter"/>
</dbReference>
<feature type="region of interest" description="Disordered" evidence="8">
    <location>
        <begin position="201"/>
        <end position="221"/>
    </location>
</feature>
<dbReference type="PANTHER" id="PTHR24348">
    <property type="entry name" value="SERINE/THREONINE-PROTEIN KINASE UNC-51-RELATED"/>
    <property type="match status" value="1"/>
</dbReference>
<dbReference type="GO" id="GO:0005776">
    <property type="term" value="C:autophagosome"/>
    <property type="evidence" value="ECO:0007669"/>
    <property type="project" value="TreeGrafter"/>
</dbReference>
<dbReference type="EC" id="2.7.11.1" evidence="1"/>
<proteinExistence type="predicted"/>
<dbReference type="GO" id="GO:0000045">
    <property type="term" value="P:autophagosome assembly"/>
    <property type="evidence" value="ECO:0007669"/>
    <property type="project" value="TreeGrafter"/>
</dbReference>
<keyword evidence="9" id="KW-1185">Reference proteome</keyword>
<evidence type="ECO:0000256" key="6">
    <source>
        <dbReference type="ARBA" id="ARBA00047899"/>
    </source>
</evidence>
<dbReference type="Gene3D" id="1.20.58.80">
    <property type="entry name" value="Phosphotransferase system, lactose/cellobiose-type IIA subunit"/>
    <property type="match status" value="1"/>
</dbReference>
<dbReference type="AlphaFoldDB" id="A0A1I8F8L7"/>
<dbReference type="InterPro" id="IPR045269">
    <property type="entry name" value="Atg1-like"/>
</dbReference>
<dbReference type="InterPro" id="IPR011009">
    <property type="entry name" value="Kinase-like_dom_sf"/>
</dbReference>
<evidence type="ECO:0000256" key="4">
    <source>
        <dbReference type="ARBA" id="ARBA00022679"/>
    </source>
</evidence>
<dbReference type="GO" id="GO:0042594">
    <property type="term" value="P:response to starvation"/>
    <property type="evidence" value="ECO:0007669"/>
    <property type="project" value="TreeGrafter"/>
</dbReference>
<dbReference type="WBParaSite" id="maker-unitig_23347-snap-gene-0.1-mRNA-1">
    <property type="protein sequence ID" value="maker-unitig_23347-snap-gene-0.1-mRNA-1"/>
    <property type="gene ID" value="maker-unitig_23347-snap-gene-0.1"/>
</dbReference>
<protein>
    <recommendedName>
        <fullName evidence="1">non-specific serine/threonine protein kinase</fullName>
        <ecNumber evidence="1">2.7.11.1</ecNumber>
    </recommendedName>
</protein>
<comment type="catalytic activity">
    <reaction evidence="7">
        <text>L-seryl-[protein] + ATP = O-phospho-L-seryl-[protein] + ADP + H(+)</text>
        <dbReference type="Rhea" id="RHEA:17989"/>
        <dbReference type="Rhea" id="RHEA-COMP:9863"/>
        <dbReference type="Rhea" id="RHEA-COMP:11604"/>
        <dbReference type="ChEBI" id="CHEBI:15378"/>
        <dbReference type="ChEBI" id="CHEBI:29999"/>
        <dbReference type="ChEBI" id="CHEBI:30616"/>
        <dbReference type="ChEBI" id="CHEBI:83421"/>
        <dbReference type="ChEBI" id="CHEBI:456216"/>
        <dbReference type="EC" id="2.7.11.1"/>
    </reaction>
</comment>
<dbReference type="Proteomes" id="UP000095280">
    <property type="component" value="Unplaced"/>
</dbReference>
<evidence type="ECO:0000256" key="3">
    <source>
        <dbReference type="ARBA" id="ARBA00022527"/>
    </source>
</evidence>
<dbReference type="SUPFAM" id="SSF116846">
    <property type="entry name" value="MIT domain"/>
    <property type="match status" value="1"/>
</dbReference>
<feature type="region of interest" description="Disordered" evidence="8">
    <location>
        <begin position="128"/>
        <end position="152"/>
    </location>
</feature>
<evidence type="ECO:0000313" key="9">
    <source>
        <dbReference type="Proteomes" id="UP000095280"/>
    </source>
</evidence>
<organism evidence="9 10">
    <name type="scientific">Macrostomum lignano</name>
    <dbReference type="NCBI Taxonomy" id="282301"/>
    <lineage>
        <taxon>Eukaryota</taxon>
        <taxon>Metazoa</taxon>
        <taxon>Spiralia</taxon>
        <taxon>Lophotrochozoa</taxon>
        <taxon>Platyhelminthes</taxon>
        <taxon>Rhabditophora</taxon>
        <taxon>Macrostomorpha</taxon>
        <taxon>Macrostomida</taxon>
        <taxon>Macrostomidae</taxon>
        <taxon>Macrostomum</taxon>
    </lineage>
</organism>
<evidence type="ECO:0000256" key="7">
    <source>
        <dbReference type="ARBA" id="ARBA00048679"/>
    </source>
</evidence>
<name>A0A1I8F8L7_9PLAT</name>
<dbReference type="Gene3D" id="1.10.510.10">
    <property type="entry name" value="Transferase(Phosphotransferase) domain 1"/>
    <property type="match status" value="1"/>
</dbReference>
<evidence type="ECO:0000256" key="8">
    <source>
        <dbReference type="SAM" id="MobiDB-lite"/>
    </source>
</evidence>
<keyword evidence="2" id="KW-0963">Cytoplasm</keyword>
<accession>A0A1I8F8L7</accession>
<dbReference type="GO" id="GO:0061709">
    <property type="term" value="P:reticulophagy"/>
    <property type="evidence" value="ECO:0007669"/>
    <property type="project" value="TreeGrafter"/>
</dbReference>
<dbReference type="GO" id="GO:0010506">
    <property type="term" value="P:regulation of autophagy"/>
    <property type="evidence" value="ECO:0007669"/>
    <property type="project" value="InterPro"/>
</dbReference>
<evidence type="ECO:0000256" key="2">
    <source>
        <dbReference type="ARBA" id="ARBA00022490"/>
    </source>
</evidence>
<keyword evidence="5" id="KW-0418">Kinase</keyword>
<dbReference type="GO" id="GO:0000422">
    <property type="term" value="P:autophagy of mitochondrion"/>
    <property type="evidence" value="ECO:0007669"/>
    <property type="project" value="TreeGrafter"/>
</dbReference>
<dbReference type="PANTHER" id="PTHR24348:SF65">
    <property type="entry name" value="SERINE_THREONINE-PROTEIN KINASE ULK3"/>
    <property type="match status" value="1"/>
</dbReference>
<dbReference type="GO" id="GO:0034727">
    <property type="term" value="P:piecemeal microautophagy of the nucleus"/>
    <property type="evidence" value="ECO:0007669"/>
    <property type="project" value="TreeGrafter"/>
</dbReference>
<reference evidence="10" key="1">
    <citation type="submission" date="2016-11" db="UniProtKB">
        <authorList>
            <consortium name="WormBaseParasite"/>
        </authorList>
    </citation>
    <scope>IDENTIFICATION</scope>
</reference>
<sequence length="221" mass="24281">MDLKAQNILLTGGDSPKLKIAADFGFRAITTEVSGVTIHLTQVRPAACCGHHPLRVPVRRAPFASETHEDLLRKIASPGPDPCLAGREVPLTAACQDLLTRLLQRDPRPSRDARGLLRHSFIDLDHAPIGRVPGEGQESGAAGGQGGHPAGNSRRQFRLYRLALTYLVPSAALRGAARRRKSSSRDRIYEYMSRAEYLQSEVTQGRPKRPPVAESRWNRLA</sequence>
<keyword evidence="4" id="KW-0808">Transferase</keyword>
<keyword evidence="3" id="KW-0723">Serine/threonine-protein kinase</keyword>
<dbReference type="GO" id="GO:0005829">
    <property type="term" value="C:cytosol"/>
    <property type="evidence" value="ECO:0007669"/>
    <property type="project" value="TreeGrafter"/>
</dbReference>
<dbReference type="InterPro" id="IPR036181">
    <property type="entry name" value="MIT_dom_sf"/>
</dbReference>
<evidence type="ECO:0000256" key="1">
    <source>
        <dbReference type="ARBA" id="ARBA00012513"/>
    </source>
</evidence>
<evidence type="ECO:0000256" key="5">
    <source>
        <dbReference type="ARBA" id="ARBA00022777"/>
    </source>
</evidence>
<dbReference type="SUPFAM" id="SSF56112">
    <property type="entry name" value="Protein kinase-like (PK-like)"/>
    <property type="match status" value="1"/>
</dbReference>
<dbReference type="GO" id="GO:0004674">
    <property type="term" value="F:protein serine/threonine kinase activity"/>
    <property type="evidence" value="ECO:0007669"/>
    <property type="project" value="UniProtKB-KW"/>
</dbReference>
<comment type="catalytic activity">
    <reaction evidence="6">
        <text>L-threonyl-[protein] + ATP = O-phospho-L-threonyl-[protein] + ADP + H(+)</text>
        <dbReference type="Rhea" id="RHEA:46608"/>
        <dbReference type="Rhea" id="RHEA-COMP:11060"/>
        <dbReference type="Rhea" id="RHEA-COMP:11605"/>
        <dbReference type="ChEBI" id="CHEBI:15378"/>
        <dbReference type="ChEBI" id="CHEBI:30013"/>
        <dbReference type="ChEBI" id="CHEBI:30616"/>
        <dbReference type="ChEBI" id="CHEBI:61977"/>
        <dbReference type="ChEBI" id="CHEBI:456216"/>
        <dbReference type="EC" id="2.7.11.1"/>
    </reaction>
</comment>